<dbReference type="InterPro" id="IPR054363">
    <property type="entry name" value="GH95_cat"/>
</dbReference>
<organism evidence="3 4">
    <name type="scientific">Linnemannia gamsii</name>
    <dbReference type="NCBI Taxonomy" id="64522"/>
    <lineage>
        <taxon>Eukaryota</taxon>
        <taxon>Fungi</taxon>
        <taxon>Fungi incertae sedis</taxon>
        <taxon>Mucoromycota</taxon>
        <taxon>Mortierellomycotina</taxon>
        <taxon>Mortierellomycetes</taxon>
        <taxon>Mortierellales</taxon>
        <taxon>Mortierellaceae</taxon>
        <taxon>Linnemannia</taxon>
    </lineage>
</organism>
<feature type="domain" description="Glycosyl hydrolase family 95 catalytic" evidence="2">
    <location>
        <begin position="251"/>
        <end position="343"/>
    </location>
</feature>
<dbReference type="GO" id="GO:0004560">
    <property type="term" value="F:alpha-L-fucosidase activity"/>
    <property type="evidence" value="ECO:0007669"/>
    <property type="project" value="TreeGrafter"/>
</dbReference>
<dbReference type="AlphaFoldDB" id="A0A9P6QPQ3"/>
<dbReference type="Proteomes" id="UP000823405">
    <property type="component" value="Unassembled WGS sequence"/>
</dbReference>
<evidence type="ECO:0000259" key="2">
    <source>
        <dbReference type="Pfam" id="PF22124"/>
    </source>
</evidence>
<proteinExistence type="predicted"/>
<dbReference type="EMBL" id="JAAAIN010002719">
    <property type="protein sequence ID" value="KAG0290677.1"/>
    <property type="molecule type" value="Genomic_DNA"/>
</dbReference>
<evidence type="ECO:0000313" key="4">
    <source>
        <dbReference type="Proteomes" id="UP000823405"/>
    </source>
</evidence>
<evidence type="ECO:0000313" key="3">
    <source>
        <dbReference type="EMBL" id="KAG0290677.1"/>
    </source>
</evidence>
<dbReference type="PANTHER" id="PTHR31084:SF0">
    <property type="entry name" value="ALPHA-L-FUCOSIDASE 2"/>
    <property type="match status" value="1"/>
</dbReference>
<feature type="domain" description="Glycosyl hydrolase family 95 N-terminal" evidence="1">
    <location>
        <begin position="1"/>
        <end position="223"/>
    </location>
</feature>
<evidence type="ECO:0008006" key="5">
    <source>
        <dbReference type="Google" id="ProtNLM"/>
    </source>
</evidence>
<sequence>MFGGSVNYERLILSEESCWTGGPQEYASYLGGNVPKDQASQKQEALARMQQALAEKRILKPTMPYVKDVMGDEEGFGRQVEFGEIVVEEVNLRESVRDYRRELDLEKGIARVSYSVGKTLFSRQLCSYPDAVCILRMQSSAPRSINIRVSLSTPHTTTAEYSNIHNRLGFKSHLDSNNLAIEAQVAVKTEGATGISLATSPQQIVLMGFDTVTLYYTFGTGWSANAFPEFANMDPHERLTGVLDKAVTGWYGDLVNKHLSDYGGLFSRFRLEFGVDQDDKGTSVGKNILTTDQLVVKNHRGTLPASEESYLETLLVQYSRYLLITSSRPGSLPLTGNGVWASNDKIASTLS</sequence>
<dbReference type="PANTHER" id="PTHR31084">
    <property type="entry name" value="ALPHA-L-FUCOSIDASE 2"/>
    <property type="match status" value="1"/>
</dbReference>
<reference evidence="3" key="1">
    <citation type="journal article" date="2020" name="Fungal Divers.">
        <title>Resolving the Mortierellaceae phylogeny through synthesis of multi-gene phylogenetics and phylogenomics.</title>
        <authorList>
            <person name="Vandepol N."/>
            <person name="Liber J."/>
            <person name="Desiro A."/>
            <person name="Na H."/>
            <person name="Kennedy M."/>
            <person name="Barry K."/>
            <person name="Grigoriev I.V."/>
            <person name="Miller A.N."/>
            <person name="O'Donnell K."/>
            <person name="Stajich J.E."/>
            <person name="Bonito G."/>
        </authorList>
    </citation>
    <scope>NUCLEOTIDE SEQUENCE</scope>
    <source>
        <strain evidence="3">NVP60</strain>
    </source>
</reference>
<comment type="caution">
    <text evidence="3">The sequence shown here is derived from an EMBL/GenBank/DDBJ whole genome shotgun (WGS) entry which is preliminary data.</text>
</comment>
<protein>
    <recommendedName>
        <fullName evidence="5">Glycosyl hydrolase family 95 N-terminal domain-containing protein</fullName>
    </recommendedName>
</protein>
<feature type="non-terminal residue" evidence="3">
    <location>
        <position position="351"/>
    </location>
</feature>
<dbReference type="Pfam" id="PF14498">
    <property type="entry name" value="Glyco_hyd_65N_2"/>
    <property type="match status" value="1"/>
</dbReference>
<dbReference type="Gene3D" id="2.70.98.50">
    <property type="entry name" value="putative glycoside hydrolase family protein from bacillus halodurans"/>
    <property type="match status" value="1"/>
</dbReference>
<dbReference type="Pfam" id="PF22124">
    <property type="entry name" value="Glyco_hydro_95_cat"/>
    <property type="match status" value="1"/>
</dbReference>
<keyword evidence="4" id="KW-1185">Reference proteome</keyword>
<dbReference type="InterPro" id="IPR027414">
    <property type="entry name" value="GH95_N_dom"/>
</dbReference>
<accession>A0A9P6QPQ3</accession>
<evidence type="ECO:0000259" key="1">
    <source>
        <dbReference type="Pfam" id="PF14498"/>
    </source>
</evidence>
<name>A0A9P6QPQ3_9FUNG</name>
<gene>
    <name evidence="3" type="ORF">BGZ97_006118</name>
</gene>
<dbReference type="OrthoDB" id="2848340at2759"/>